<sequence length="34" mass="3902">MDQELELEQKSRYLQEAPGTVLQAEIMAARNKPN</sequence>
<protein>
    <recommendedName>
        <fullName evidence="3">Transposase</fullName>
    </recommendedName>
</protein>
<accession>A0ABS4XKM5</accession>
<evidence type="ECO:0000313" key="2">
    <source>
        <dbReference type="Proteomes" id="UP001296993"/>
    </source>
</evidence>
<dbReference type="EMBL" id="JAGIOF010000001">
    <property type="protein sequence ID" value="MBP2388239.1"/>
    <property type="molecule type" value="Genomic_DNA"/>
</dbReference>
<reference evidence="1 2" key="1">
    <citation type="submission" date="2021-03" db="EMBL/GenBank/DDBJ databases">
        <title>Sequencing the genomes of 1000 actinobacteria strains.</title>
        <authorList>
            <person name="Klenk H.-P."/>
        </authorList>
    </citation>
    <scope>NUCLEOTIDE SEQUENCE [LARGE SCALE GENOMIC DNA]</scope>
    <source>
        <strain evidence="1 2">DSM 15797</strain>
    </source>
</reference>
<proteinExistence type="predicted"/>
<organism evidence="1 2">
    <name type="scientific">Paeniglutamicibacter kerguelensis</name>
    <dbReference type="NCBI Taxonomy" id="254788"/>
    <lineage>
        <taxon>Bacteria</taxon>
        <taxon>Bacillati</taxon>
        <taxon>Actinomycetota</taxon>
        <taxon>Actinomycetes</taxon>
        <taxon>Micrococcales</taxon>
        <taxon>Micrococcaceae</taxon>
        <taxon>Paeniglutamicibacter</taxon>
    </lineage>
</organism>
<evidence type="ECO:0000313" key="1">
    <source>
        <dbReference type="EMBL" id="MBP2388239.1"/>
    </source>
</evidence>
<comment type="caution">
    <text evidence="1">The sequence shown here is derived from an EMBL/GenBank/DDBJ whole genome shotgun (WGS) entry which is preliminary data.</text>
</comment>
<keyword evidence="2" id="KW-1185">Reference proteome</keyword>
<name>A0ABS4XKM5_9MICC</name>
<dbReference type="Proteomes" id="UP001296993">
    <property type="component" value="Unassembled WGS sequence"/>
</dbReference>
<evidence type="ECO:0008006" key="3">
    <source>
        <dbReference type="Google" id="ProtNLM"/>
    </source>
</evidence>
<gene>
    <name evidence="1" type="ORF">JOF47_003750</name>
</gene>